<dbReference type="FunFam" id="2.30.29.30:FF:000052">
    <property type="entry name" value="Sprouty-related, EVH1 domain containing 2"/>
    <property type="match status" value="1"/>
</dbReference>
<dbReference type="GO" id="GO:0005886">
    <property type="term" value="C:plasma membrane"/>
    <property type="evidence" value="ECO:0007669"/>
    <property type="project" value="UniProtKB-SubCell"/>
</dbReference>
<reference evidence="6 7" key="1">
    <citation type="submission" date="2018-03" db="EMBL/GenBank/DDBJ databases">
        <title>Draft genome sequence of Rohu Carp (Labeo rohita).</title>
        <authorList>
            <person name="Das P."/>
            <person name="Kushwaha B."/>
            <person name="Joshi C.G."/>
            <person name="Kumar D."/>
            <person name="Nagpure N.S."/>
            <person name="Sahoo L."/>
            <person name="Das S.P."/>
            <person name="Bit A."/>
            <person name="Patnaik S."/>
            <person name="Meher P.K."/>
            <person name="Jayasankar P."/>
            <person name="Koringa P.G."/>
            <person name="Patel N.V."/>
            <person name="Hinsu A.T."/>
            <person name="Kumar R."/>
            <person name="Pandey M."/>
            <person name="Agarwal S."/>
            <person name="Srivastava S."/>
            <person name="Singh M."/>
            <person name="Iquebal M.A."/>
            <person name="Jaiswal S."/>
            <person name="Angadi U.B."/>
            <person name="Kumar N."/>
            <person name="Raza M."/>
            <person name="Shah T.M."/>
            <person name="Rai A."/>
            <person name="Jena J.K."/>
        </authorList>
    </citation>
    <scope>NUCLEOTIDE SEQUENCE [LARGE SCALE GENOMIC DNA]</scope>
    <source>
        <strain evidence="6">DASCIFA01</strain>
        <tissue evidence="6">Testis</tissue>
    </source>
</reference>
<keyword evidence="2" id="KW-1003">Cell membrane</keyword>
<dbReference type="GO" id="GO:0019901">
    <property type="term" value="F:protein kinase binding"/>
    <property type="evidence" value="ECO:0007669"/>
    <property type="project" value="TreeGrafter"/>
</dbReference>
<dbReference type="AlphaFoldDB" id="A0A498N259"/>
<comment type="caution">
    <text evidence="6">The sequence shown here is derived from an EMBL/GenBank/DDBJ whole genome shotgun (WGS) entry which is preliminary data.</text>
</comment>
<dbReference type="InterPro" id="IPR011993">
    <property type="entry name" value="PH-like_dom_sf"/>
</dbReference>
<protein>
    <submittedName>
        <fullName evidence="6">Sprouty-EVH1 domain-containing 1</fullName>
    </submittedName>
</protein>
<dbReference type="GO" id="GO:0043409">
    <property type="term" value="P:negative regulation of MAPK cascade"/>
    <property type="evidence" value="ECO:0007669"/>
    <property type="project" value="TreeGrafter"/>
</dbReference>
<evidence type="ECO:0000256" key="4">
    <source>
        <dbReference type="SAM" id="MobiDB-lite"/>
    </source>
</evidence>
<gene>
    <name evidence="6" type="ORF">ROHU_006618</name>
</gene>
<dbReference type="PANTHER" id="PTHR11202:SF18">
    <property type="entry name" value="SPROUTY-RELATED, EVH1 DOMAIN-CONTAINING PROTEIN 1"/>
    <property type="match status" value="1"/>
</dbReference>
<organism evidence="6 7">
    <name type="scientific">Labeo rohita</name>
    <name type="common">Indian major carp</name>
    <name type="synonym">Cyprinus rohita</name>
    <dbReference type="NCBI Taxonomy" id="84645"/>
    <lineage>
        <taxon>Eukaryota</taxon>
        <taxon>Metazoa</taxon>
        <taxon>Chordata</taxon>
        <taxon>Craniata</taxon>
        <taxon>Vertebrata</taxon>
        <taxon>Euteleostomi</taxon>
        <taxon>Actinopterygii</taxon>
        <taxon>Neopterygii</taxon>
        <taxon>Teleostei</taxon>
        <taxon>Ostariophysi</taxon>
        <taxon>Cypriniformes</taxon>
        <taxon>Cyprinidae</taxon>
        <taxon>Labeoninae</taxon>
        <taxon>Labeonini</taxon>
        <taxon>Labeo</taxon>
    </lineage>
</organism>
<dbReference type="PANTHER" id="PTHR11202">
    <property type="entry name" value="SPROUTY-RELATED, EVH1 DOMAIN-CONTAINING PROTEIN FAMILY MEMBER"/>
    <property type="match status" value="1"/>
</dbReference>
<dbReference type="PROSITE" id="PS50229">
    <property type="entry name" value="WH1"/>
    <property type="match status" value="1"/>
</dbReference>
<accession>A0A498N259</accession>
<evidence type="ECO:0000259" key="5">
    <source>
        <dbReference type="PROSITE" id="PS50229"/>
    </source>
</evidence>
<proteinExistence type="predicted"/>
<dbReference type="Gene3D" id="2.30.29.30">
    <property type="entry name" value="Pleckstrin-homology domain (PH domain)/Phosphotyrosine-binding domain (PTB)"/>
    <property type="match status" value="1"/>
</dbReference>
<dbReference type="Pfam" id="PF00568">
    <property type="entry name" value="WH1"/>
    <property type="match status" value="1"/>
</dbReference>
<comment type="subcellular location">
    <subcellularLocation>
        <location evidence="1">Cell membrane</location>
        <topology evidence="1">Peripheral membrane protein</topology>
    </subcellularLocation>
</comment>
<sequence length="423" mass="46325">MQLVESSWLENLRFMTYWDTKLSLAAHESLTGECMKLVAECQTSGAPNDQSNTRTQQECSVTVGMSPSLRKRVKTGGSACRCLRRPLWSGIGAPWRCVRSRGAPAPVTDGTLGIRADPNPTAPAGTTVSSRSRGRRSVCTDFGGVDPIAHATGSYRRRLAPVQPAQVSEDPLTDSPPPTRIQLYTAMAKGTWRNNVVGVTVTAIHQYSSNDDVVNENVLKTSPDDLRLSIRESYARVRAVVMTRDDSSGGWLPLGAGGLSCVTVHKVSRTEADGTSGADFLIHGERLKDKTVLLDCVIRRDLVYNKVNPIFHHWRIGNMKFGLTFQSPADARAFDRGIRRAMEDIKQGGAPYSDSDAPEDASSQETVSVGTPERDVFCSRGVVSTEPFRSSYIRAQPFDEALTASQRFLPPQVQHTHTHTHTI</sequence>
<evidence type="ECO:0000256" key="3">
    <source>
        <dbReference type="ARBA" id="ARBA00023136"/>
    </source>
</evidence>
<feature type="domain" description="WH1" evidence="5">
    <location>
        <begin position="226"/>
        <end position="345"/>
    </location>
</feature>
<dbReference type="SUPFAM" id="SSF50729">
    <property type="entry name" value="PH domain-like"/>
    <property type="match status" value="1"/>
</dbReference>
<dbReference type="SMART" id="SM00461">
    <property type="entry name" value="WH1"/>
    <property type="match status" value="1"/>
</dbReference>
<keyword evidence="3" id="KW-0472">Membrane</keyword>
<keyword evidence="7" id="KW-1185">Reference proteome</keyword>
<feature type="region of interest" description="Disordered" evidence="4">
    <location>
        <begin position="109"/>
        <end position="137"/>
    </location>
</feature>
<dbReference type="STRING" id="84645.A0A498N259"/>
<evidence type="ECO:0000313" key="7">
    <source>
        <dbReference type="Proteomes" id="UP000290572"/>
    </source>
</evidence>
<name>A0A498N259_LABRO</name>
<dbReference type="EMBL" id="QBIY01012578">
    <property type="protein sequence ID" value="RXN22837.1"/>
    <property type="molecule type" value="Genomic_DNA"/>
</dbReference>
<dbReference type="CDD" id="cd10574">
    <property type="entry name" value="EVH1_SPRED-like"/>
    <property type="match status" value="1"/>
</dbReference>
<evidence type="ECO:0000256" key="2">
    <source>
        <dbReference type="ARBA" id="ARBA00022475"/>
    </source>
</evidence>
<evidence type="ECO:0000256" key="1">
    <source>
        <dbReference type="ARBA" id="ARBA00004202"/>
    </source>
</evidence>
<evidence type="ECO:0000313" key="6">
    <source>
        <dbReference type="EMBL" id="RXN22837.1"/>
    </source>
</evidence>
<dbReference type="InterPro" id="IPR000697">
    <property type="entry name" value="WH1/EVH1_dom"/>
</dbReference>
<feature type="region of interest" description="Disordered" evidence="4">
    <location>
        <begin position="347"/>
        <end position="371"/>
    </location>
</feature>
<dbReference type="Proteomes" id="UP000290572">
    <property type="component" value="Unassembled WGS sequence"/>
</dbReference>
<dbReference type="InterPro" id="IPR041937">
    <property type="entry name" value="SPRE_EVH1"/>
</dbReference>